<accession>A0A8C5DGC0</accession>
<feature type="compositionally biased region" description="Basic and acidic residues" evidence="1">
    <location>
        <begin position="129"/>
        <end position="138"/>
    </location>
</feature>
<reference evidence="2" key="1">
    <citation type="submission" date="2020-06" db="EMBL/GenBank/DDBJ databases">
        <authorList>
            <consortium name="Wellcome Sanger Institute Data Sharing"/>
        </authorList>
    </citation>
    <scope>NUCLEOTIDE SEQUENCE [LARGE SCALE GENOMIC DNA]</scope>
</reference>
<dbReference type="PANTHER" id="PTHR38654">
    <property type="entry name" value="BUCKY BALL-RELATED"/>
    <property type="match status" value="1"/>
</dbReference>
<protein>
    <submittedName>
        <fullName evidence="2">Uncharacterized LOC114453937</fullName>
    </submittedName>
</protein>
<dbReference type="PANTHER" id="PTHR38654:SF1">
    <property type="entry name" value="BUCKY BALL"/>
    <property type="match status" value="1"/>
</dbReference>
<reference evidence="2" key="2">
    <citation type="submission" date="2025-08" db="UniProtKB">
        <authorList>
            <consortium name="Ensembl"/>
        </authorList>
    </citation>
    <scope>IDENTIFICATION</scope>
</reference>
<name>A0A8C5DGC0_GOUWI</name>
<feature type="region of interest" description="Disordered" evidence="1">
    <location>
        <begin position="107"/>
        <end position="193"/>
    </location>
</feature>
<evidence type="ECO:0000313" key="2">
    <source>
        <dbReference type="Ensembl" id="ENSGWIP00000005548.1"/>
    </source>
</evidence>
<dbReference type="InterPro" id="IPR053309">
    <property type="entry name" value="Balbiani_Body_Formation"/>
</dbReference>
<dbReference type="AlphaFoldDB" id="A0A8C5DGC0"/>
<sequence length="467" mass="52712">YQQWQNNNPYSHYGLPGGFNFSRPCMLPYQYMQYPGFMFPQPPIYPMDYRRMCEPRFNAPQWNDLPRQHQQQHRETACSEAQTDPSEAITKLIECLDKIRSNDVQQGASQYRELDSGVASQSSGMLSPEDEKKNEEQGRVPPLTTHGSSLGESSLNRKSCWSGIEEDPPIDSSSFHEEGREVQGTEKSTLPFENIDPTEVSAGICDESTSSLVVSLPETKGSNRVSKAELVASPLNEGHPDRSYQILKLPLEGVLTPGSAGAGHLSSPSTPYYYNYLSMQTTHERMSVLSPSLDELSSRDEMFSTDLEDVDFFPKHVYTGRRLPEVCSGSPRRLGDEDETDEEEGWLLGSKRCTCACCGKRLPKQASRSWTETPKMYRDGDSEEERGFVRKHGTPRRLLPPVRQTSKLWHKRVPYKELSDPELQDDGRDVCKLEGNKNQTGEMDGSELQCWTCQGESVSLVLSLNKR</sequence>
<evidence type="ECO:0000313" key="3">
    <source>
        <dbReference type="Proteomes" id="UP000694680"/>
    </source>
</evidence>
<feature type="compositionally biased region" description="Polar residues" evidence="1">
    <location>
        <begin position="145"/>
        <end position="159"/>
    </location>
</feature>
<feature type="compositionally biased region" description="Basic and acidic residues" evidence="1">
    <location>
        <begin position="174"/>
        <end position="184"/>
    </location>
</feature>
<proteinExistence type="predicted"/>
<dbReference type="Proteomes" id="UP000694680">
    <property type="component" value="Chromosome 20"/>
</dbReference>
<evidence type="ECO:0000256" key="1">
    <source>
        <dbReference type="SAM" id="MobiDB-lite"/>
    </source>
</evidence>
<dbReference type="Ensembl" id="ENSGWIT00000006002.1">
    <property type="protein sequence ID" value="ENSGWIP00000005548.1"/>
    <property type="gene ID" value="ENSGWIG00000003053.1"/>
</dbReference>
<keyword evidence="3" id="KW-1185">Reference proteome</keyword>
<reference evidence="2" key="3">
    <citation type="submission" date="2025-09" db="UniProtKB">
        <authorList>
            <consortium name="Ensembl"/>
        </authorList>
    </citation>
    <scope>IDENTIFICATION</scope>
</reference>
<organism evidence="2 3">
    <name type="scientific">Gouania willdenowi</name>
    <name type="common">Blunt-snouted clingfish</name>
    <name type="synonym">Lepadogaster willdenowi</name>
    <dbReference type="NCBI Taxonomy" id="441366"/>
    <lineage>
        <taxon>Eukaryota</taxon>
        <taxon>Metazoa</taxon>
        <taxon>Chordata</taxon>
        <taxon>Craniata</taxon>
        <taxon>Vertebrata</taxon>
        <taxon>Euteleostomi</taxon>
        <taxon>Actinopterygii</taxon>
        <taxon>Neopterygii</taxon>
        <taxon>Teleostei</taxon>
        <taxon>Neoteleostei</taxon>
        <taxon>Acanthomorphata</taxon>
        <taxon>Ovalentaria</taxon>
        <taxon>Blenniimorphae</taxon>
        <taxon>Blenniiformes</taxon>
        <taxon>Gobiesocoidei</taxon>
        <taxon>Gobiesocidae</taxon>
        <taxon>Gobiesocinae</taxon>
        <taxon>Gouania</taxon>
    </lineage>
</organism>
<gene>
    <name evidence="2" type="primary">LOC114453937</name>
</gene>